<reference evidence="4 5" key="1">
    <citation type="submission" date="2022-07" db="EMBL/GenBank/DDBJ databases">
        <title>Bombella genomes.</title>
        <authorList>
            <person name="Harer L."/>
            <person name="Styblova S."/>
            <person name="Ehrmann M."/>
        </authorList>
    </citation>
    <scope>NUCLEOTIDE SEQUENCE [LARGE SCALE GENOMIC DNA]</scope>
    <source>
        <strain evidence="4 5">TMW 2.2558</strain>
    </source>
</reference>
<dbReference type="Gene3D" id="3.40.50.12140">
    <property type="entry name" value="Domain of unknown function DUF4159"/>
    <property type="match status" value="1"/>
</dbReference>
<keyword evidence="1" id="KW-0472">Membrane</keyword>
<dbReference type="Proteomes" id="UP001165648">
    <property type="component" value="Unassembled WGS sequence"/>
</dbReference>
<dbReference type="Gene3D" id="3.40.50.880">
    <property type="match status" value="1"/>
</dbReference>
<organism evidence="4 5">
    <name type="scientific">Bombella saccharophila</name>
    <dbReference type="NCBI Taxonomy" id="2967338"/>
    <lineage>
        <taxon>Bacteria</taxon>
        <taxon>Pseudomonadati</taxon>
        <taxon>Pseudomonadota</taxon>
        <taxon>Alphaproteobacteria</taxon>
        <taxon>Acetobacterales</taxon>
        <taxon>Acetobacteraceae</taxon>
        <taxon>Bombella</taxon>
    </lineage>
</organism>
<feature type="domain" description="DUF4159" evidence="3">
    <location>
        <begin position="681"/>
        <end position="888"/>
    </location>
</feature>
<dbReference type="InterPro" id="IPR029062">
    <property type="entry name" value="Class_I_gatase-like"/>
</dbReference>
<feature type="transmembrane region" description="Helical" evidence="1">
    <location>
        <begin position="6"/>
        <end position="25"/>
    </location>
</feature>
<dbReference type="InterPro" id="IPR024163">
    <property type="entry name" value="Aerotolerance_reg_N"/>
</dbReference>
<dbReference type="PANTHER" id="PTHR37464">
    <property type="entry name" value="BLL2463 PROTEIN"/>
    <property type="match status" value="1"/>
</dbReference>
<evidence type="ECO:0000256" key="1">
    <source>
        <dbReference type="SAM" id="Phobius"/>
    </source>
</evidence>
<gene>
    <name evidence="4" type="ORF">NQF64_07490</name>
</gene>
<dbReference type="EMBL" id="JANIDW010000003">
    <property type="protein sequence ID" value="MCX5615084.1"/>
    <property type="molecule type" value="Genomic_DNA"/>
</dbReference>
<feature type="transmembrane region" description="Helical" evidence="1">
    <location>
        <begin position="645"/>
        <end position="666"/>
    </location>
</feature>
<dbReference type="Pfam" id="PF07584">
    <property type="entry name" value="BatA"/>
    <property type="match status" value="1"/>
</dbReference>
<keyword evidence="1" id="KW-1133">Transmembrane helix</keyword>
<feature type="transmembrane region" description="Helical" evidence="1">
    <location>
        <begin position="612"/>
        <end position="633"/>
    </location>
</feature>
<dbReference type="SUPFAM" id="SSF52317">
    <property type="entry name" value="Class I glutamine amidotransferase-like"/>
    <property type="match status" value="1"/>
</dbReference>
<comment type="caution">
    <text evidence="4">The sequence shown here is derived from an EMBL/GenBank/DDBJ whole genome shotgun (WGS) entry which is preliminary data.</text>
</comment>
<dbReference type="InterPro" id="IPR025297">
    <property type="entry name" value="DUF4159"/>
</dbReference>
<dbReference type="RefSeq" id="WP_266106955.1">
    <property type="nucleotide sequence ID" value="NZ_JANIDW010000003.1"/>
</dbReference>
<protein>
    <submittedName>
        <fullName evidence="4">DUF4159 domain-containing protein</fullName>
    </submittedName>
</protein>
<dbReference type="InterPro" id="IPR011933">
    <property type="entry name" value="Double_TM_dom"/>
</dbReference>
<evidence type="ECO:0000259" key="2">
    <source>
        <dbReference type="Pfam" id="PF07584"/>
    </source>
</evidence>
<feature type="transmembrane region" description="Helical" evidence="1">
    <location>
        <begin position="55"/>
        <end position="77"/>
    </location>
</feature>
<keyword evidence="5" id="KW-1185">Reference proteome</keyword>
<dbReference type="PANTHER" id="PTHR37464:SF1">
    <property type="entry name" value="BLL2463 PROTEIN"/>
    <property type="match status" value="1"/>
</dbReference>
<accession>A0ABT3W7N3</accession>
<evidence type="ECO:0000313" key="5">
    <source>
        <dbReference type="Proteomes" id="UP001165648"/>
    </source>
</evidence>
<dbReference type="Pfam" id="PF13709">
    <property type="entry name" value="DUF4159"/>
    <property type="match status" value="1"/>
</dbReference>
<evidence type="ECO:0000313" key="4">
    <source>
        <dbReference type="EMBL" id="MCX5615084.1"/>
    </source>
</evidence>
<evidence type="ECO:0000259" key="3">
    <source>
        <dbReference type="Pfam" id="PF13709"/>
    </source>
</evidence>
<feature type="domain" description="Aerotolerance regulator N-terminal" evidence="2">
    <location>
        <begin position="1"/>
        <end position="75"/>
    </location>
</feature>
<sequence>MTLLSPYLLLFLLILPGVWWLVRAIPPQPREQRFPSLILLRQLTTTRQNAAHTPLWLLLLRLAALALLILAFSRPLYIPPRSSHVPHNLMLILDNGWAATTHWAERTEQALALGEATLRAGGRITLFLSAPEADGHMPSPLHPSSPASLKQSLATLKPQLWPSDRLALARQLQNPAMHDILRTASVMLLSDGLAQPGDDALRTALQDAASRHDIRWPRCALTRLSLQHGTPTTILAETLPSCPPQMLHLMGMKLTPNGHFALQTSTLIPTNTPRPFNTQLPHNIAYDALSLPAIAGPAGMVLLPGTAAQRRVGLLHLNGDDRPLTGGSFYLEHALHDITPYQEGTVDSLLPQHPTIIIATDGSLPEASLNDMLHWVREGGILIRFAGPDLAHQNQQGMQGDAAALLPVPLLSGMRQLGGPMSWGNPQPLAPFPPNTPFAGLTIPHDATISRQLLAQPTDDLSRHVWATLTDGTPLVTARQEGNGLLILFHITATADWSSLPLSGLFPQMMERLITRTPFIQHHDTTAHSSADTLAPWRLLDAEKTLITPPAAVRPLLTSAEQTADALHPVGFYGGAAQRHPLNLADHQPPLAEEPALGSLQQAGRAVVERPFWPGLMLLAIGFLLLDMFLSLARAGILRLPRRGGTMLTIGLSLLIASLSPISYAASPTEQNVPPAALAIRLAHIQTGDAATDDAVQQGLEGLTRFLNQRSTTHLDSPVGVVPGRDDLAFYPLLYWPILPSTQLDEAGRQALSNYIQHDGMILIDEMGAGSPLDGSDGHATRSALKAATSGLPIPPLMPLGEQHTLSHTFYLLHDFPGRIAGQTVYVARQEENDESESVSPVIIGNGDWAHAWAVDSHGEHPFAVIPDGETQRTLAYRFGFNTIIYALTGNYKNDQRHYPEMLKRLKNSADDTMEGPTDEGEAP</sequence>
<dbReference type="NCBIfam" id="TIGR02226">
    <property type="entry name" value="two_anch"/>
    <property type="match status" value="1"/>
</dbReference>
<name>A0ABT3W7N3_9PROT</name>
<keyword evidence="1" id="KW-0812">Transmembrane</keyword>
<proteinExistence type="predicted"/>